<dbReference type="Gene3D" id="3.90.1200.10">
    <property type="match status" value="1"/>
</dbReference>
<gene>
    <name evidence="2" type="ORF">O3M35_001074</name>
</gene>
<dbReference type="InterPro" id="IPR015897">
    <property type="entry name" value="CHK_kinase-like"/>
</dbReference>
<proteinExistence type="predicted"/>
<dbReference type="PANTHER" id="PTHR11012">
    <property type="entry name" value="PROTEIN KINASE-LIKE DOMAIN-CONTAINING"/>
    <property type="match status" value="1"/>
</dbReference>
<evidence type="ECO:0000259" key="1">
    <source>
        <dbReference type="SMART" id="SM00587"/>
    </source>
</evidence>
<sequence length="413" mass="48763">MEQKKCWWKALLKAKTDQDTVSHVMNINIEAATKKGDNYMGELKRITLELLLKSGKISKKSIIIKSSPTSTLRKDLHEKLGISRREIMVYRDILPYMEDIMREYNDYSEFMWGSCLHYNPYNTLYLVDLTKEGYMMKDRKLGLDMEHCLLVFRSLAKFHATSLILKKRNLISMEIFRENLVQHELFQQLNEPFLKDAYKRLADLVDTWEPEWKPIAEQIRTKISPNIIKMLENLFKTDESKFNVLCHGDCWVNNMMFKNGLDGVTPISVKFLDFQLTFYNSPAFDLHYFLSSSANLEVRRKNIPKLLEVYHETLCKQLECYKYEGKIISLDELNIEMKRLDLFSLNIATTLLPAMFIENTEEVPDMEEYLKKVIETKEVDKDSWKEYFNPSSRFGDFMKVTLERIVKNNSLFA</sequence>
<reference evidence="2 3" key="1">
    <citation type="submission" date="2022-12" db="EMBL/GenBank/DDBJ databases">
        <title>Chromosome-level genome assembly of true bugs.</title>
        <authorList>
            <person name="Ma L."/>
            <person name="Li H."/>
        </authorList>
    </citation>
    <scope>NUCLEOTIDE SEQUENCE [LARGE SCALE GENOMIC DNA]</scope>
    <source>
        <strain evidence="2">Lab_2022b</strain>
    </source>
</reference>
<keyword evidence="3" id="KW-1185">Reference proteome</keyword>
<dbReference type="SMART" id="SM00587">
    <property type="entry name" value="CHK"/>
    <property type="match status" value="1"/>
</dbReference>
<comment type="caution">
    <text evidence="2">The sequence shown here is derived from an EMBL/GenBank/DDBJ whole genome shotgun (WGS) entry which is preliminary data.</text>
</comment>
<accession>A0AAW1DTW1</accession>
<dbReference type="Proteomes" id="UP001461498">
    <property type="component" value="Unassembled WGS sequence"/>
</dbReference>
<dbReference type="PANTHER" id="PTHR11012:SF56">
    <property type="entry name" value="CHK KINASE-LIKE DOMAIN-CONTAINING PROTEIN-RELATED"/>
    <property type="match status" value="1"/>
</dbReference>
<dbReference type="InterPro" id="IPR011009">
    <property type="entry name" value="Kinase-like_dom_sf"/>
</dbReference>
<dbReference type="InterPro" id="IPR004119">
    <property type="entry name" value="EcKL"/>
</dbReference>
<evidence type="ECO:0000313" key="3">
    <source>
        <dbReference type="Proteomes" id="UP001461498"/>
    </source>
</evidence>
<organism evidence="2 3">
    <name type="scientific">Rhynocoris fuscipes</name>
    <dbReference type="NCBI Taxonomy" id="488301"/>
    <lineage>
        <taxon>Eukaryota</taxon>
        <taxon>Metazoa</taxon>
        <taxon>Ecdysozoa</taxon>
        <taxon>Arthropoda</taxon>
        <taxon>Hexapoda</taxon>
        <taxon>Insecta</taxon>
        <taxon>Pterygota</taxon>
        <taxon>Neoptera</taxon>
        <taxon>Paraneoptera</taxon>
        <taxon>Hemiptera</taxon>
        <taxon>Heteroptera</taxon>
        <taxon>Panheteroptera</taxon>
        <taxon>Cimicomorpha</taxon>
        <taxon>Reduviidae</taxon>
        <taxon>Harpactorinae</taxon>
        <taxon>Harpactorini</taxon>
        <taxon>Rhynocoris</taxon>
    </lineage>
</organism>
<evidence type="ECO:0000313" key="2">
    <source>
        <dbReference type="EMBL" id="KAK9512709.1"/>
    </source>
</evidence>
<protein>
    <recommendedName>
        <fullName evidence="1">CHK kinase-like domain-containing protein</fullName>
    </recommendedName>
</protein>
<feature type="domain" description="CHK kinase-like" evidence="1">
    <location>
        <begin position="124"/>
        <end position="320"/>
    </location>
</feature>
<dbReference type="AlphaFoldDB" id="A0AAW1DTW1"/>
<name>A0AAW1DTW1_9HEMI</name>
<dbReference type="EMBL" id="JAPXFL010000001">
    <property type="protein sequence ID" value="KAK9512709.1"/>
    <property type="molecule type" value="Genomic_DNA"/>
</dbReference>
<dbReference type="Pfam" id="PF02958">
    <property type="entry name" value="EcKL"/>
    <property type="match status" value="1"/>
</dbReference>
<dbReference type="SUPFAM" id="SSF56112">
    <property type="entry name" value="Protein kinase-like (PK-like)"/>
    <property type="match status" value="1"/>
</dbReference>